<name>R7V373_CAPTE</name>
<feature type="transmembrane region" description="Helical" evidence="11">
    <location>
        <begin position="155"/>
        <end position="179"/>
    </location>
</feature>
<keyword evidence="3" id="KW-1003">Cell membrane</keyword>
<dbReference type="InterPro" id="IPR036445">
    <property type="entry name" value="GPCR_2_extracell_dom_sf"/>
</dbReference>
<dbReference type="Gene3D" id="1.20.1070.10">
    <property type="entry name" value="Rhodopsin 7-helix transmembrane proteins"/>
    <property type="match status" value="1"/>
</dbReference>
<dbReference type="GO" id="GO:0007166">
    <property type="term" value="P:cell surface receptor signaling pathway"/>
    <property type="evidence" value="ECO:0007669"/>
    <property type="project" value="InterPro"/>
</dbReference>
<dbReference type="InterPro" id="IPR050332">
    <property type="entry name" value="GPCR_2"/>
</dbReference>
<keyword evidence="7 11" id="KW-0472">Membrane</keyword>
<dbReference type="Gene3D" id="4.10.1240.10">
    <property type="entry name" value="GPCR, family 2, extracellular hormone receptor domain"/>
    <property type="match status" value="1"/>
</dbReference>
<comment type="subcellular location">
    <subcellularLocation>
        <location evidence="1">Cell membrane</location>
        <topology evidence="1">Multi-pass membrane protein</topology>
    </subcellularLocation>
</comment>
<dbReference type="GO" id="GO:0005886">
    <property type="term" value="C:plasma membrane"/>
    <property type="evidence" value="ECO:0007669"/>
    <property type="project" value="UniProtKB-SubCell"/>
</dbReference>
<keyword evidence="6" id="KW-0297">G-protein coupled receptor</keyword>
<accession>R7V373</accession>
<sequence length="387" mass="43850">LVCEPYWDGLTCWPETPVNTTVFRPCPINASVGAVPMAHRICRANGTWSNGNWTNYTLCLLDMVKKNPMENDVGQSARDIYFFGSIISAVLLTITLFIFSYFRTLQCNRISIHKNLVLSFIVRCTILVIYLEPLVTNRKSSYRDKPWLCKLLTCLHQYSLIANIFWMFVEGLFLHNRVAVSVFNSEAPFRVFYAVGWGLPALIVLAWAVCLHLYHDDPCWNNSFNLPYTWIIIVPIMIALMVNLIFLCNIIRILITKLRANNTVEICLNRKAVKALAVLFPLLGTSNLLFFLKPQGETSVIVYRITNAILQSSQGIFVSVIYCFMNGEVSNLLVPMATVSSILSPGFPGSHSYPPEVGAVQIHPDAYERIQETELLRADIFRLPLRG</sequence>
<keyword evidence="4 11" id="KW-0812">Transmembrane</keyword>
<dbReference type="SUPFAM" id="SSF111418">
    <property type="entry name" value="Hormone receptor domain"/>
    <property type="match status" value="1"/>
</dbReference>
<dbReference type="PRINTS" id="PR00249">
    <property type="entry name" value="GPCRSECRETIN"/>
</dbReference>
<proteinExistence type="inferred from homology"/>
<dbReference type="PROSITE" id="PS50227">
    <property type="entry name" value="G_PROTEIN_RECEP_F2_3"/>
    <property type="match status" value="1"/>
</dbReference>
<dbReference type="CDD" id="cd15041">
    <property type="entry name" value="7tmB1_hormone_R"/>
    <property type="match status" value="1"/>
</dbReference>
<dbReference type="Pfam" id="PF02793">
    <property type="entry name" value="HRM"/>
    <property type="match status" value="1"/>
</dbReference>
<dbReference type="HOGENOM" id="CLU_002753_4_2_1"/>
<evidence type="ECO:0000259" key="12">
    <source>
        <dbReference type="PROSITE" id="PS50227"/>
    </source>
</evidence>
<protein>
    <recommendedName>
        <fullName evidence="15">G-protein coupled receptors family 2 profile 2 domain-containing protein</fullName>
    </recommendedName>
</protein>
<feature type="transmembrane region" description="Helical" evidence="11">
    <location>
        <begin position="191"/>
        <end position="215"/>
    </location>
</feature>
<dbReference type="GO" id="GO:0008528">
    <property type="term" value="F:G protein-coupled peptide receptor activity"/>
    <property type="evidence" value="ECO:0007669"/>
    <property type="project" value="TreeGrafter"/>
</dbReference>
<evidence type="ECO:0000256" key="2">
    <source>
        <dbReference type="ARBA" id="ARBA00005314"/>
    </source>
</evidence>
<dbReference type="InterPro" id="IPR017981">
    <property type="entry name" value="GPCR_2-like_7TM"/>
</dbReference>
<reference evidence="14" key="1">
    <citation type="journal article" date="2013" name="Nature">
        <title>Insights into bilaterian evolution from three spiralian genomes.</title>
        <authorList>
            <person name="Simakov O."/>
            <person name="Marletaz F."/>
            <person name="Cho S.J."/>
            <person name="Edsinger-Gonzales E."/>
            <person name="Havlak P."/>
            <person name="Hellsten U."/>
            <person name="Kuo D.H."/>
            <person name="Larsson T."/>
            <person name="Lv J."/>
            <person name="Arendt D."/>
            <person name="Savage R."/>
            <person name="Osoegawa K."/>
            <person name="de Jong P."/>
            <person name="Grimwood J."/>
            <person name="Chapman J.A."/>
            <person name="Shapiro H."/>
            <person name="Aerts A."/>
            <person name="Otillar R.P."/>
            <person name="Terry A.Y."/>
            <person name="Boore J.L."/>
            <person name="Grigoriev I.V."/>
            <person name="Lindberg D.R."/>
            <person name="Seaver E.C."/>
            <person name="Weisblat D.A."/>
            <person name="Putnam N.H."/>
            <person name="Rokhsar D.S."/>
        </authorList>
    </citation>
    <scope>NUCLEOTIDE SEQUENCE</scope>
    <source>
        <strain evidence="14">I ESC-2004</strain>
    </source>
</reference>
<dbReference type="GO" id="GO:0007188">
    <property type="term" value="P:adenylate cyclase-modulating G protein-coupled receptor signaling pathway"/>
    <property type="evidence" value="ECO:0007669"/>
    <property type="project" value="TreeGrafter"/>
</dbReference>
<evidence type="ECO:0000256" key="7">
    <source>
        <dbReference type="ARBA" id="ARBA00023136"/>
    </source>
</evidence>
<feature type="transmembrane region" description="Helical" evidence="11">
    <location>
        <begin position="272"/>
        <end position="292"/>
    </location>
</feature>
<dbReference type="InterPro" id="IPR001879">
    <property type="entry name" value="GPCR_2_extracellular_dom"/>
</dbReference>
<evidence type="ECO:0008006" key="15">
    <source>
        <dbReference type="Google" id="ProtNLM"/>
    </source>
</evidence>
<feature type="domain" description="G-protein coupled receptors family 2 profile 2" evidence="13">
    <location>
        <begin position="77"/>
        <end position="326"/>
    </location>
</feature>
<feature type="transmembrane region" description="Helical" evidence="11">
    <location>
        <begin position="80"/>
        <end position="104"/>
    </location>
</feature>
<dbReference type="SMART" id="SM00008">
    <property type="entry name" value="HormR"/>
    <property type="match status" value="1"/>
</dbReference>
<dbReference type="Pfam" id="PF00002">
    <property type="entry name" value="7tm_2"/>
    <property type="match status" value="1"/>
</dbReference>
<feature type="transmembrane region" description="Helical" evidence="11">
    <location>
        <begin position="116"/>
        <end position="135"/>
    </location>
</feature>
<evidence type="ECO:0000313" key="14">
    <source>
        <dbReference type="EMBL" id="ELU13014.1"/>
    </source>
</evidence>
<keyword evidence="5 11" id="KW-1133">Transmembrane helix</keyword>
<keyword evidence="8" id="KW-0675">Receptor</keyword>
<evidence type="ECO:0000256" key="6">
    <source>
        <dbReference type="ARBA" id="ARBA00023040"/>
    </source>
</evidence>
<dbReference type="InterPro" id="IPR017983">
    <property type="entry name" value="GPCR_2_secretin-like_CS"/>
</dbReference>
<comment type="similarity">
    <text evidence="2">Belongs to the G-protein coupled receptor 2 family.</text>
</comment>
<dbReference type="STRING" id="283909.R7V373"/>
<keyword evidence="10" id="KW-0807">Transducer</keyword>
<evidence type="ECO:0000256" key="5">
    <source>
        <dbReference type="ARBA" id="ARBA00022989"/>
    </source>
</evidence>
<dbReference type="PANTHER" id="PTHR45620">
    <property type="entry name" value="PDF RECEPTOR-LIKE PROTEIN-RELATED"/>
    <property type="match status" value="1"/>
</dbReference>
<dbReference type="PROSITE" id="PS50261">
    <property type="entry name" value="G_PROTEIN_RECEP_F2_4"/>
    <property type="match status" value="1"/>
</dbReference>
<dbReference type="InterPro" id="IPR000832">
    <property type="entry name" value="GPCR_2_secretin-like"/>
</dbReference>
<evidence type="ECO:0000256" key="3">
    <source>
        <dbReference type="ARBA" id="ARBA00022475"/>
    </source>
</evidence>
<feature type="transmembrane region" description="Helical" evidence="11">
    <location>
        <begin position="227"/>
        <end position="251"/>
    </location>
</feature>
<feature type="non-terminal residue" evidence="14">
    <location>
        <position position="1"/>
    </location>
</feature>
<evidence type="ECO:0000256" key="9">
    <source>
        <dbReference type="ARBA" id="ARBA00023180"/>
    </source>
</evidence>
<gene>
    <name evidence="14" type="ORF">CAPTEDRAFT_114577</name>
</gene>
<dbReference type="OMA" id="FDSIQCR"/>
<dbReference type="OrthoDB" id="5967113at2759"/>
<dbReference type="PANTHER" id="PTHR45620:SF40">
    <property type="entry name" value="CORTICOTROPIN-RELEASING FACTOR RECEPTOR 2-LIKE ISOFORM X1"/>
    <property type="match status" value="1"/>
</dbReference>
<evidence type="ECO:0000256" key="10">
    <source>
        <dbReference type="ARBA" id="ARBA00023224"/>
    </source>
</evidence>
<feature type="domain" description="G-protein coupled receptors family 2 profile 1" evidence="12">
    <location>
        <begin position="1"/>
        <end position="63"/>
    </location>
</feature>
<evidence type="ECO:0000256" key="8">
    <source>
        <dbReference type="ARBA" id="ARBA00023170"/>
    </source>
</evidence>
<evidence type="ECO:0000256" key="4">
    <source>
        <dbReference type="ARBA" id="ARBA00022692"/>
    </source>
</evidence>
<evidence type="ECO:0000256" key="1">
    <source>
        <dbReference type="ARBA" id="ARBA00004651"/>
    </source>
</evidence>
<evidence type="ECO:0000256" key="11">
    <source>
        <dbReference type="SAM" id="Phobius"/>
    </source>
</evidence>
<keyword evidence="9" id="KW-0325">Glycoprotein</keyword>
<dbReference type="EMBL" id="KB295566">
    <property type="protein sequence ID" value="ELU13014.1"/>
    <property type="molecule type" value="Genomic_DNA"/>
</dbReference>
<dbReference type="AlphaFoldDB" id="R7V373"/>
<dbReference type="PROSITE" id="PS00649">
    <property type="entry name" value="G_PROTEIN_RECEP_F2_1"/>
    <property type="match status" value="1"/>
</dbReference>
<evidence type="ECO:0000259" key="13">
    <source>
        <dbReference type="PROSITE" id="PS50261"/>
    </source>
</evidence>
<organism evidence="14">
    <name type="scientific">Capitella teleta</name>
    <name type="common">Polychaete worm</name>
    <dbReference type="NCBI Taxonomy" id="283909"/>
    <lineage>
        <taxon>Eukaryota</taxon>
        <taxon>Metazoa</taxon>
        <taxon>Spiralia</taxon>
        <taxon>Lophotrochozoa</taxon>
        <taxon>Annelida</taxon>
        <taxon>Polychaeta</taxon>
        <taxon>Sedentaria</taxon>
        <taxon>Scolecida</taxon>
        <taxon>Capitellidae</taxon>
        <taxon>Capitella</taxon>
    </lineage>
</organism>